<dbReference type="AlphaFoldDB" id="A0A2M8QCS6"/>
<protein>
    <recommendedName>
        <fullName evidence="1">Glycosyl transferase family 1 domain-containing protein</fullName>
    </recommendedName>
</protein>
<sequence length="339" mass="37565">MRALYHVTIPPSAMADCEAVMQDVQLLQQIAPGEVIHFYPTRTPGTRIPRLLWGVNQAPELWRAERAVDLHHVFNPDPFPFPALRFLKRPIVYTVVGGLDERHRDMACRLSKLARTIIVSSEADYERLQAWGIAQGRLVQPAIDASRFSHTPLPPDAPPTLLAGSAPWTVEQFTSKGVDALLDAAQRRPDLRLIFLWRGVLFDEMMQRVRARGLEGRVHVLNERVDVNAALAGASAGVVLATRPDVVKAYPHSLLESLAAGKPVLVSRVIPMAAWVEREGLGLVIEAVEAEAILRAVAELERGAARFAAEALQTAVRDRLAHFMQAHREVYASVARAHR</sequence>
<comment type="caution">
    <text evidence="2">The sequence shown here is derived from an EMBL/GenBank/DDBJ whole genome shotgun (WGS) entry which is preliminary data.</text>
</comment>
<dbReference type="SUPFAM" id="SSF53756">
    <property type="entry name" value="UDP-Glycosyltransferase/glycogen phosphorylase"/>
    <property type="match status" value="1"/>
</dbReference>
<dbReference type="PANTHER" id="PTHR12526:SF638">
    <property type="entry name" value="SPORE COAT PROTEIN SA"/>
    <property type="match status" value="1"/>
</dbReference>
<evidence type="ECO:0000259" key="1">
    <source>
        <dbReference type="Pfam" id="PF00534"/>
    </source>
</evidence>
<feature type="domain" description="Glycosyl transferase family 1" evidence="1">
    <location>
        <begin position="175"/>
        <end position="302"/>
    </location>
</feature>
<gene>
    <name evidence="2" type="ORF">CUN48_07965</name>
</gene>
<proteinExistence type="predicted"/>
<name>A0A2M8QCS6_9CHLR</name>
<reference evidence="2 3" key="1">
    <citation type="submission" date="2017-11" db="EMBL/GenBank/DDBJ databases">
        <title>Evolution of Phototrophy in the Chloroflexi Phylum Driven by Horizontal Gene Transfer.</title>
        <authorList>
            <person name="Ward L.M."/>
            <person name="Hemp J."/>
            <person name="Shih P.M."/>
            <person name="Mcglynn S.E."/>
            <person name="Fischer W."/>
        </authorList>
    </citation>
    <scope>NUCLEOTIDE SEQUENCE [LARGE SCALE GENOMIC DNA]</scope>
    <source>
        <strain evidence="2">JP3_7</strain>
    </source>
</reference>
<evidence type="ECO:0000313" key="2">
    <source>
        <dbReference type="EMBL" id="PJF47568.1"/>
    </source>
</evidence>
<evidence type="ECO:0000313" key="3">
    <source>
        <dbReference type="Proteomes" id="UP000230790"/>
    </source>
</evidence>
<dbReference type="GO" id="GO:0016757">
    <property type="term" value="F:glycosyltransferase activity"/>
    <property type="evidence" value="ECO:0007669"/>
    <property type="project" value="InterPro"/>
</dbReference>
<dbReference type="Gene3D" id="3.40.50.2000">
    <property type="entry name" value="Glycogen Phosphorylase B"/>
    <property type="match status" value="2"/>
</dbReference>
<dbReference type="Pfam" id="PF00534">
    <property type="entry name" value="Glycos_transf_1"/>
    <property type="match status" value="1"/>
</dbReference>
<accession>A0A2M8QCS6</accession>
<organism evidence="2 3">
    <name type="scientific">Candidatus Thermofonsia Clade 3 bacterium</name>
    <dbReference type="NCBI Taxonomy" id="2364212"/>
    <lineage>
        <taxon>Bacteria</taxon>
        <taxon>Bacillati</taxon>
        <taxon>Chloroflexota</taxon>
        <taxon>Candidatus Thermofontia</taxon>
        <taxon>Candidatus Thermofonsia Clade 3</taxon>
    </lineage>
</organism>
<dbReference type="InterPro" id="IPR001296">
    <property type="entry name" value="Glyco_trans_1"/>
</dbReference>
<dbReference type="Proteomes" id="UP000230790">
    <property type="component" value="Unassembled WGS sequence"/>
</dbReference>
<dbReference type="PANTHER" id="PTHR12526">
    <property type="entry name" value="GLYCOSYLTRANSFERASE"/>
    <property type="match status" value="1"/>
</dbReference>
<dbReference type="EMBL" id="PGTN01000043">
    <property type="protein sequence ID" value="PJF47568.1"/>
    <property type="molecule type" value="Genomic_DNA"/>
</dbReference>